<accession>A0A0F9E927</accession>
<reference evidence="1" key="1">
    <citation type="journal article" date="2015" name="Nature">
        <title>Complex archaea that bridge the gap between prokaryotes and eukaryotes.</title>
        <authorList>
            <person name="Spang A."/>
            <person name="Saw J.H."/>
            <person name="Jorgensen S.L."/>
            <person name="Zaremba-Niedzwiedzka K."/>
            <person name="Martijn J."/>
            <person name="Lind A.E."/>
            <person name="van Eijk R."/>
            <person name="Schleper C."/>
            <person name="Guy L."/>
            <person name="Ettema T.J."/>
        </authorList>
    </citation>
    <scope>NUCLEOTIDE SEQUENCE</scope>
</reference>
<dbReference type="AlphaFoldDB" id="A0A0F9E927"/>
<sequence>MIKKLWPTFQKINEMLMTYSADDEVINEIKGLFNIITLILFNKEFKISYKKCPCKDECEIP</sequence>
<name>A0A0F9E927_9ZZZZ</name>
<protein>
    <submittedName>
        <fullName evidence="1">Uncharacterized protein</fullName>
    </submittedName>
</protein>
<comment type="caution">
    <text evidence="1">The sequence shown here is derived from an EMBL/GenBank/DDBJ whole genome shotgun (WGS) entry which is preliminary data.</text>
</comment>
<organism evidence="1">
    <name type="scientific">marine sediment metagenome</name>
    <dbReference type="NCBI Taxonomy" id="412755"/>
    <lineage>
        <taxon>unclassified sequences</taxon>
        <taxon>metagenomes</taxon>
        <taxon>ecological metagenomes</taxon>
    </lineage>
</organism>
<evidence type="ECO:0000313" key="1">
    <source>
        <dbReference type="EMBL" id="KKL62741.1"/>
    </source>
</evidence>
<gene>
    <name evidence="1" type="ORF">LCGC14_2182140</name>
</gene>
<dbReference type="EMBL" id="LAZR01028392">
    <property type="protein sequence ID" value="KKL62741.1"/>
    <property type="molecule type" value="Genomic_DNA"/>
</dbReference>
<proteinExistence type="predicted"/>